<comment type="caution">
    <text evidence="3">The sequence shown here is derived from an EMBL/GenBank/DDBJ whole genome shotgun (WGS) entry which is preliminary data.</text>
</comment>
<dbReference type="Gene3D" id="3.40.50.880">
    <property type="match status" value="1"/>
</dbReference>
<evidence type="ECO:0000313" key="4">
    <source>
        <dbReference type="Proteomes" id="UP000700596"/>
    </source>
</evidence>
<evidence type="ECO:0000256" key="1">
    <source>
        <dbReference type="SAM" id="SignalP"/>
    </source>
</evidence>
<dbReference type="InterPro" id="IPR029062">
    <property type="entry name" value="Class_I_gatase-like"/>
</dbReference>
<sequence>MRLPGSLLFVATLLVAGVRGDCDEDNLAYSTNDVERQKYNAGRTIRLGWVTFEGYAPLDLWGPLQILTGVCSSVIDESELQMKLTESQVSAKYNMTLSIVSDKKGPVSNRNAPHKDKDGHMMDMGRTLVSHMVATHTPADAPEFDLLMIPGGLGNRGNSTDWIVDFVKKRFNSTDYVASVCTGALPLAKAGVLDGKRATTNKWAWKDVVVHGKNVDWVPNARWTHDGKIWTSSGVAAGMDMTYALLSWMYGSKEVNSTMNVIELSPHTNADWDPYAVVHNVPGADKTRSLQDLVGPAGYA</sequence>
<dbReference type="OrthoDB" id="543156at2759"/>
<proteinExistence type="predicted"/>
<protein>
    <submittedName>
        <fullName evidence="3">Class I glutamine amidotransferase-like protein</fullName>
    </submittedName>
</protein>
<feature type="chain" id="PRO_5040188230" evidence="1">
    <location>
        <begin position="21"/>
        <end position="300"/>
    </location>
</feature>
<dbReference type="CDD" id="cd03139">
    <property type="entry name" value="GATase1_PfpI_2"/>
    <property type="match status" value="1"/>
</dbReference>
<dbReference type="EMBL" id="JAGMWT010000015">
    <property type="protein sequence ID" value="KAH7116141.1"/>
    <property type="molecule type" value="Genomic_DNA"/>
</dbReference>
<dbReference type="PANTHER" id="PTHR43130:SF15">
    <property type="entry name" value="THIJ_PFPI FAMILY PROTEIN (AFU_ORTHOLOGUE AFUA_5G14240)"/>
    <property type="match status" value="1"/>
</dbReference>
<accession>A0A9P9DC70</accession>
<dbReference type="PANTHER" id="PTHR43130">
    <property type="entry name" value="ARAC-FAMILY TRANSCRIPTIONAL REGULATOR"/>
    <property type="match status" value="1"/>
</dbReference>
<gene>
    <name evidence="3" type="ORF">B0J11DRAFT_118425</name>
</gene>
<organism evidence="3 4">
    <name type="scientific">Dendryphion nanum</name>
    <dbReference type="NCBI Taxonomy" id="256645"/>
    <lineage>
        <taxon>Eukaryota</taxon>
        <taxon>Fungi</taxon>
        <taxon>Dikarya</taxon>
        <taxon>Ascomycota</taxon>
        <taxon>Pezizomycotina</taxon>
        <taxon>Dothideomycetes</taxon>
        <taxon>Pleosporomycetidae</taxon>
        <taxon>Pleosporales</taxon>
        <taxon>Torulaceae</taxon>
        <taxon>Dendryphion</taxon>
    </lineage>
</organism>
<dbReference type="InterPro" id="IPR002818">
    <property type="entry name" value="DJ-1/PfpI"/>
</dbReference>
<keyword evidence="1" id="KW-0732">Signal</keyword>
<evidence type="ECO:0000259" key="2">
    <source>
        <dbReference type="Pfam" id="PF01965"/>
    </source>
</evidence>
<evidence type="ECO:0000313" key="3">
    <source>
        <dbReference type="EMBL" id="KAH7116141.1"/>
    </source>
</evidence>
<dbReference type="InterPro" id="IPR052158">
    <property type="entry name" value="INH-QAR"/>
</dbReference>
<feature type="signal peptide" evidence="1">
    <location>
        <begin position="1"/>
        <end position="20"/>
    </location>
</feature>
<name>A0A9P9DC70_9PLEO</name>
<keyword evidence="4" id="KW-1185">Reference proteome</keyword>
<keyword evidence="3" id="KW-0315">Glutamine amidotransferase</keyword>
<dbReference type="Pfam" id="PF01965">
    <property type="entry name" value="DJ-1_PfpI"/>
    <property type="match status" value="1"/>
</dbReference>
<dbReference type="AlphaFoldDB" id="A0A9P9DC70"/>
<reference evidence="3" key="1">
    <citation type="journal article" date="2021" name="Nat. Commun.">
        <title>Genetic determinants of endophytism in the Arabidopsis root mycobiome.</title>
        <authorList>
            <person name="Mesny F."/>
            <person name="Miyauchi S."/>
            <person name="Thiergart T."/>
            <person name="Pickel B."/>
            <person name="Atanasova L."/>
            <person name="Karlsson M."/>
            <person name="Huettel B."/>
            <person name="Barry K.W."/>
            <person name="Haridas S."/>
            <person name="Chen C."/>
            <person name="Bauer D."/>
            <person name="Andreopoulos W."/>
            <person name="Pangilinan J."/>
            <person name="LaButti K."/>
            <person name="Riley R."/>
            <person name="Lipzen A."/>
            <person name="Clum A."/>
            <person name="Drula E."/>
            <person name="Henrissat B."/>
            <person name="Kohler A."/>
            <person name="Grigoriev I.V."/>
            <person name="Martin F.M."/>
            <person name="Hacquard S."/>
        </authorList>
    </citation>
    <scope>NUCLEOTIDE SEQUENCE</scope>
    <source>
        <strain evidence="3">MPI-CAGE-CH-0243</strain>
    </source>
</reference>
<dbReference type="SUPFAM" id="SSF52317">
    <property type="entry name" value="Class I glutamine amidotransferase-like"/>
    <property type="match status" value="1"/>
</dbReference>
<dbReference type="Proteomes" id="UP000700596">
    <property type="component" value="Unassembled WGS sequence"/>
</dbReference>
<feature type="domain" description="DJ-1/PfpI" evidence="2">
    <location>
        <begin position="129"/>
        <end position="246"/>
    </location>
</feature>